<organism evidence="3 4">
    <name type="scientific">Nitrosospira multiformis</name>
    <dbReference type="NCBI Taxonomy" id="1231"/>
    <lineage>
        <taxon>Bacteria</taxon>
        <taxon>Pseudomonadati</taxon>
        <taxon>Pseudomonadota</taxon>
        <taxon>Betaproteobacteria</taxon>
        <taxon>Nitrosomonadales</taxon>
        <taxon>Nitrosomonadaceae</taxon>
        <taxon>Nitrosospira</taxon>
    </lineage>
</organism>
<feature type="chain" id="PRO_5010169629" evidence="1">
    <location>
        <begin position="25"/>
        <end position="303"/>
    </location>
</feature>
<dbReference type="AlphaFoldDB" id="A0A1I7G065"/>
<dbReference type="NCBIfam" id="TIGR02595">
    <property type="entry name" value="PEP_CTERM"/>
    <property type="match status" value="1"/>
</dbReference>
<evidence type="ECO:0000313" key="3">
    <source>
        <dbReference type="EMBL" id="SFU41844.1"/>
    </source>
</evidence>
<accession>A0A1I7G065</accession>
<protein>
    <submittedName>
        <fullName evidence="3">PEP-CTERM protein-sorting domain-containing protein</fullName>
    </submittedName>
</protein>
<proteinExistence type="predicted"/>
<dbReference type="EMBL" id="FPBZ01000003">
    <property type="protein sequence ID" value="SFU41844.1"/>
    <property type="molecule type" value="Genomic_DNA"/>
</dbReference>
<keyword evidence="1" id="KW-0732">Signal</keyword>
<dbReference type="OrthoDB" id="937176at2"/>
<evidence type="ECO:0000259" key="2">
    <source>
        <dbReference type="Pfam" id="PF07589"/>
    </source>
</evidence>
<name>A0A1I7G065_9PROT</name>
<dbReference type="RefSeq" id="WP_074973315.1">
    <property type="nucleotide sequence ID" value="NZ_FPBZ01000003.1"/>
</dbReference>
<dbReference type="InterPro" id="IPR013424">
    <property type="entry name" value="Ice-binding_C"/>
</dbReference>
<gene>
    <name evidence="3" type="ORF">SAMN05216417_10324</name>
</gene>
<evidence type="ECO:0000313" key="4">
    <source>
        <dbReference type="Proteomes" id="UP000182649"/>
    </source>
</evidence>
<feature type="domain" description="Ice-binding protein C-terminal" evidence="2">
    <location>
        <begin position="272"/>
        <end position="297"/>
    </location>
</feature>
<feature type="signal peptide" evidence="1">
    <location>
        <begin position="1"/>
        <end position="24"/>
    </location>
</feature>
<evidence type="ECO:0000256" key="1">
    <source>
        <dbReference type="SAM" id="SignalP"/>
    </source>
</evidence>
<sequence length="303" mass="31580">MHSVKILAGATFATAILCSPSAWSAAPVVYSGSGANATTALDAFRAAIGGAKNTGAPEMSGRREISWDGVRLDGTDVNPNTQVVDSGNTVIIPVDRFRAQGALFEDPYAVSGDGFASVNPATAGQFPAFSPNNTFVMQDDTPYQFDDRFIGQSFTIPGTATAAGTRGFGAIFVDVEKAGSSSIEYFGHDSSGHEVSLGTFNVPTGTSGEPQFLGVLFDQPVVTDVKLAVGTNTLFNFDGTHFQSFGAENLAGGTDLAVTDDFVYAEPTMAAAIPEPSSYALMLGGLSLLGLIAYRKRPAFNQL</sequence>
<dbReference type="Proteomes" id="UP000182649">
    <property type="component" value="Unassembled WGS sequence"/>
</dbReference>
<dbReference type="Pfam" id="PF07589">
    <property type="entry name" value="PEP-CTERM"/>
    <property type="match status" value="1"/>
</dbReference>
<reference evidence="3 4" key="1">
    <citation type="submission" date="2016-10" db="EMBL/GenBank/DDBJ databases">
        <authorList>
            <person name="de Groot N.N."/>
        </authorList>
    </citation>
    <scope>NUCLEOTIDE SEQUENCE [LARGE SCALE GENOMIC DNA]</scope>
    <source>
        <strain evidence="3 4">Nl14</strain>
    </source>
</reference>